<reference evidence="4" key="1">
    <citation type="journal article" date="2019" name="Int. J. Syst. Evol. Microbiol.">
        <title>The Global Catalogue of Microorganisms (GCM) 10K type strain sequencing project: providing services to taxonomists for standard genome sequencing and annotation.</title>
        <authorList>
            <consortium name="The Broad Institute Genomics Platform"/>
            <consortium name="The Broad Institute Genome Sequencing Center for Infectious Disease"/>
            <person name="Wu L."/>
            <person name="Ma J."/>
        </authorList>
    </citation>
    <scope>NUCLEOTIDE SEQUENCE [LARGE SCALE GENOMIC DNA]</scope>
    <source>
        <strain evidence="4">CGMCC 1.15197</strain>
    </source>
</reference>
<keyword evidence="4" id="KW-1185">Reference proteome</keyword>
<dbReference type="Pfam" id="PF13568">
    <property type="entry name" value="OMP_b-brl_2"/>
    <property type="match status" value="1"/>
</dbReference>
<dbReference type="Proteomes" id="UP000632273">
    <property type="component" value="Unassembled WGS sequence"/>
</dbReference>
<proteinExistence type="predicted"/>
<feature type="signal peptide" evidence="1">
    <location>
        <begin position="1"/>
        <end position="22"/>
    </location>
</feature>
<comment type="caution">
    <text evidence="3">The sequence shown here is derived from an EMBL/GenBank/DDBJ whole genome shotgun (WGS) entry which is preliminary data.</text>
</comment>
<dbReference type="InterPro" id="IPR025665">
    <property type="entry name" value="Beta-barrel_OMP_2"/>
</dbReference>
<protein>
    <recommendedName>
        <fullName evidence="2">Outer membrane protein beta-barrel domain-containing protein</fullName>
    </recommendedName>
</protein>
<accession>A0ABQ1TW91</accession>
<evidence type="ECO:0000313" key="4">
    <source>
        <dbReference type="Proteomes" id="UP000632273"/>
    </source>
</evidence>
<gene>
    <name evidence="3" type="ORF">GCM10011383_15270</name>
</gene>
<sequence>MKAFFPLALLSAITLSTHAVQAQSTTSFGIKAGLTQAVLDGTINQDTEYKAGFHAGVFLRWRPSAHFALQPELTYSQQGSKNTFPLQYVDLKSKTKLTYLNVPVLAKIYLGNVFNIQVGPQFGVRLSAREAGQISYTSSSSGSSYQTADVETTKDYKSDVGVSGGLGIDLKNGFVAAVRLNYGLTDIDNNSQTKAARKYFEDMGGLHNRAFEFSVGYAFQ</sequence>
<evidence type="ECO:0000313" key="3">
    <source>
        <dbReference type="EMBL" id="GGF05094.1"/>
    </source>
</evidence>
<evidence type="ECO:0000256" key="1">
    <source>
        <dbReference type="SAM" id="SignalP"/>
    </source>
</evidence>
<feature type="chain" id="PRO_5047360904" description="Outer membrane protein beta-barrel domain-containing protein" evidence="1">
    <location>
        <begin position="23"/>
        <end position="220"/>
    </location>
</feature>
<organism evidence="3 4">
    <name type="scientific">Hymenobacter cavernae</name>
    <dbReference type="NCBI Taxonomy" id="2044852"/>
    <lineage>
        <taxon>Bacteria</taxon>
        <taxon>Pseudomonadati</taxon>
        <taxon>Bacteroidota</taxon>
        <taxon>Cytophagia</taxon>
        <taxon>Cytophagales</taxon>
        <taxon>Hymenobacteraceae</taxon>
        <taxon>Hymenobacter</taxon>
    </lineage>
</organism>
<name>A0ABQ1TW91_9BACT</name>
<evidence type="ECO:0000259" key="2">
    <source>
        <dbReference type="Pfam" id="PF13568"/>
    </source>
</evidence>
<feature type="domain" description="Outer membrane protein beta-barrel" evidence="2">
    <location>
        <begin position="21"/>
        <end position="188"/>
    </location>
</feature>
<dbReference type="RefSeq" id="WP_188812742.1">
    <property type="nucleotide sequence ID" value="NZ_BMHT01000002.1"/>
</dbReference>
<dbReference type="EMBL" id="BMHT01000002">
    <property type="protein sequence ID" value="GGF05094.1"/>
    <property type="molecule type" value="Genomic_DNA"/>
</dbReference>
<keyword evidence="1" id="KW-0732">Signal</keyword>